<evidence type="ECO:0000256" key="1">
    <source>
        <dbReference type="ARBA" id="ARBA00009981"/>
    </source>
</evidence>
<proteinExistence type="inferred from homology"/>
<comment type="similarity">
    <text evidence="1">Belongs to the phD/YefM antitoxin family.</text>
</comment>
<protein>
    <submittedName>
        <fullName evidence="2">Prevent-host-death family protein</fullName>
    </submittedName>
</protein>
<dbReference type="eggNOG" id="ENOG5032Z8R">
    <property type="taxonomic scope" value="Bacteria"/>
</dbReference>
<dbReference type="SUPFAM" id="SSF143120">
    <property type="entry name" value="YefM-like"/>
    <property type="match status" value="1"/>
</dbReference>
<dbReference type="InterPro" id="IPR036165">
    <property type="entry name" value="YefM-like_sf"/>
</dbReference>
<sequence>MYTGKKEVSEVAINTDNRVSITEADQDFSRVARMVDENGTVLILKDNTPRYVLMVFSQFEPEQQTADEDVLAVSRRLMAKNKEAYEVLAK</sequence>
<name>D1PPM1_9FIRM</name>
<dbReference type="Proteomes" id="UP000003438">
    <property type="component" value="Unassembled WGS sequence"/>
</dbReference>
<dbReference type="AlphaFoldDB" id="D1PPM1"/>
<organism evidence="2 3">
    <name type="scientific">Subdoligranulum variabile DSM 15176</name>
    <dbReference type="NCBI Taxonomy" id="411471"/>
    <lineage>
        <taxon>Bacteria</taxon>
        <taxon>Bacillati</taxon>
        <taxon>Bacillota</taxon>
        <taxon>Clostridia</taxon>
        <taxon>Eubacteriales</taxon>
        <taxon>Oscillospiraceae</taxon>
        <taxon>Subdoligranulum</taxon>
    </lineage>
</organism>
<gene>
    <name evidence="2" type="ORF">SUBVAR_06338</name>
</gene>
<reference evidence="2" key="1">
    <citation type="submission" date="2009-12" db="EMBL/GenBank/DDBJ databases">
        <authorList>
            <person name="Weinstock G."/>
            <person name="Sodergren E."/>
            <person name="Clifton S."/>
            <person name="Fulton L."/>
            <person name="Fulton B."/>
            <person name="Courtney L."/>
            <person name="Fronick C."/>
            <person name="Harrison M."/>
            <person name="Strong C."/>
            <person name="Farmer C."/>
            <person name="Delahaunty K."/>
            <person name="Markovic C."/>
            <person name="Hall O."/>
            <person name="Minx P."/>
            <person name="Tomlinson C."/>
            <person name="Mitreva M."/>
            <person name="Nelson J."/>
            <person name="Hou S."/>
            <person name="Wollam A."/>
            <person name="Pepin K.H."/>
            <person name="Johnson M."/>
            <person name="Bhonagiri V."/>
            <person name="Nash W.E."/>
            <person name="Warren W."/>
            <person name="Chinwalla A."/>
            <person name="Mardis E.R."/>
            <person name="Wilson R.K."/>
        </authorList>
    </citation>
    <scope>NUCLEOTIDE SEQUENCE [LARGE SCALE GENOMIC DNA]</scope>
    <source>
        <strain evidence="2">DSM 15176</strain>
    </source>
</reference>
<evidence type="ECO:0000313" key="2">
    <source>
        <dbReference type="EMBL" id="EFB75365.1"/>
    </source>
</evidence>
<dbReference type="HOGENOM" id="CLU_176907_0_0_9"/>
<dbReference type="RefSeq" id="WP_007047701.1">
    <property type="nucleotide sequence ID" value="NZ_GG704769.1"/>
</dbReference>
<evidence type="ECO:0000313" key="3">
    <source>
        <dbReference type="Proteomes" id="UP000003438"/>
    </source>
</evidence>
<accession>D1PPM1</accession>
<dbReference type="EMBL" id="ACBY02000027">
    <property type="protein sequence ID" value="EFB75365.1"/>
    <property type="molecule type" value="Genomic_DNA"/>
</dbReference>
<comment type="caution">
    <text evidence="2">The sequence shown here is derived from an EMBL/GenBank/DDBJ whole genome shotgun (WGS) entry which is preliminary data.</text>
</comment>
<keyword evidence="3" id="KW-1185">Reference proteome</keyword>
<dbReference type="STRING" id="411471.SUBVAR_06338"/>